<dbReference type="GO" id="GO:0000724">
    <property type="term" value="P:double-strand break repair via homologous recombination"/>
    <property type="evidence" value="ECO:0007669"/>
    <property type="project" value="TreeGrafter"/>
</dbReference>
<name>A0AB34GIB6_ESCRO</name>
<dbReference type="GO" id="GO:0031573">
    <property type="term" value="P:mitotic intra-S DNA damage checkpoint signaling"/>
    <property type="evidence" value="ECO:0007669"/>
    <property type="project" value="TreeGrafter"/>
</dbReference>
<reference evidence="1 2" key="1">
    <citation type="submission" date="2022-11" db="EMBL/GenBank/DDBJ databases">
        <title>Whole genome sequence of Eschrichtius robustus ER-17-0199.</title>
        <authorList>
            <person name="Bruniche-Olsen A."/>
            <person name="Black A.N."/>
            <person name="Fields C.J."/>
            <person name="Walden K."/>
            <person name="Dewoody J.A."/>
        </authorList>
    </citation>
    <scope>NUCLEOTIDE SEQUENCE [LARGE SCALE GENOMIC DNA]</scope>
    <source>
        <strain evidence="1">ER-17-0199</strain>
        <tissue evidence="1">Blubber</tissue>
    </source>
</reference>
<dbReference type="GO" id="GO:0000723">
    <property type="term" value="P:telomere maintenance"/>
    <property type="evidence" value="ECO:0007669"/>
    <property type="project" value="TreeGrafter"/>
</dbReference>
<dbReference type="EMBL" id="JAIQCJ010002240">
    <property type="protein sequence ID" value="KAJ8778792.1"/>
    <property type="molecule type" value="Genomic_DNA"/>
</dbReference>
<comment type="caution">
    <text evidence="1">The sequence shown here is derived from an EMBL/GenBank/DDBJ whole genome shotgun (WGS) entry which is preliminary data.</text>
</comment>
<proteinExistence type="predicted"/>
<dbReference type="InterPro" id="IPR046938">
    <property type="entry name" value="DNA_clamp_sf"/>
</dbReference>
<dbReference type="AlphaFoldDB" id="A0AB34GIB6"/>
<dbReference type="InterPro" id="IPR007150">
    <property type="entry name" value="HUS1/Mec3"/>
</dbReference>
<evidence type="ECO:0000313" key="2">
    <source>
        <dbReference type="Proteomes" id="UP001159641"/>
    </source>
</evidence>
<dbReference type="PANTHER" id="PTHR12900">
    <property type="entry name" value="MITOTIC AND DNA DAMAGE CHECKPOINT PROTEIN HUS1"/>
    <property type="match status" value="1"/>
</dbReference>
<dbReference type="GO" id="GO:0030896">
    <property type="term" value="C:checkpoint clamp complex"/>
    <property type="evidence" value="ECO:0007669"/>
    <property type="project" value="InterPro"/>
</dbReference>
<dbReference type="Pfam" id="PF04005">
    <property type="entry name" value="Hus1"/>
    <property type="match status" value="1"/>
</dbReference>
<dbReference type="GO" id="GO:0006289">
    <property type="term" value="P:nucleotide-excision repair"/>
    <property type="evidence" value="ECO:0007669"/>
    <property type="project" value="TreeGrafter"/>
</dbReference>
<accession>A0AB34GIB6</accession>
<evidence type="ECO:0000313" key="1">
    <source>
        <dbReference type="EMBL" id="KAJ8778792.1"/>
    </source>
</evidence>
<organism evidence="1 2">
    <name type="scientific">Eschrichtius robustus</name>
    <name type="common">California gray whale</name>
    <name type="synonym">Eschrichtius gibbosus</name>
    <dbReference type="NCBI Taxonomy" id="9764"/>
    <lineage>
        <taxon>Eukaryota</taxon>
        <taxon>Metazoa</taxon>
        <taxon>Chordata</taxon>
        <taxon>Craniata</taxon>
        <taxon>Vertebrata</taxon>
        <taxon>Euteleostomi</taxon>
        <taxon>Mammalia</taxon>
        <taxon>Eutheria</taxon>
        <taxon>Laurasiatheria</taxon>
        <taxon>Artiodactyla</taxon>
        <taxon>Whippomorpha</taxon>
        <taxon>Cetacea</taxon>
        <taxon>Mysticeti</taxon>
        <taxon>Eschrichtiidae</taxon>
        <taxon>Eschrichtius</taxon>
    </lineage>
</organism>
<dbReference type="GO" id="GO:0033314">
    <property type="term" value="P:mitotic DNA replication checkpoint signaling"/>
    <property type="evidence" value="ECO:0007669"/>
    <property type="project" value="TreeGrafter"/>
</dbReference>
<sequence>MKFRAKLVDAACLNNFTRVSNMIAKLAKTCTLRICPDKLNFVLSDKVANGGVSMWCELEQENFFSEFQMEGVSAENNAIYLELTSENLSRALKTAQNARALKIKLTNKHFPCLTVSIELLSVSSSSRVVTHDIPVKVIPRKLWKDLQEPTVPDADVSIYLPVLKTMKSIVEKMKNISNHLVSPNFLEKSSQVCGFGCVSWEEPRLMEAWCPAVHHVVSAWGVPHPPALGAWLVVESLQFYRRP</sequence>
<keyword evidence="2" id="KW-1185">Reference proteome</keyword>
<gene>
    <name evidence="1" type="ORF">J1605_013469</name>
</gene>
<dbReference type="Gene3D" id="3.70.10.10">
    <property type="match status" value="1"/>
</dbReference>
<evidence type="ECO:0008006" key="3">
    <source>
        <dbReference type="Google" id="ProtNLM"/>
    </source>
</evidence>
<dbReference type="PANTHER" id="PTHR12900:SF4">
    <property type="entry name" value="CHECKPOINT PROTEIN HUS1"/>
    <property type="match status" value="1"/>
</dbReference>
<dbReference type="GO" id="GO:0044778">
    <property type="term" value="P:meiotic DNA integrity checkpoint signaling"/>
    <property type="evidence" value="ECO:0007669"/>
    <property type="project" value="TreeGrafter"/>
</dbReference>
<dbReference type="Proteomes" id="UP001159641">
    <property type="component" value="Unassembled WGS sequence"/>
</dbReference>
<dbReference type="SUPFAM" id="SSF55979">
    <property type="entry name" value="DNA clamp"/>
    <property type="match status" value="1"/>
</dbReference>
<dbReference type="GO" id="GO:0035861">
    <property type="term" value="C:site of double-strand break"/>
    <property type="evidence" value="ECO:0007669"/>
    <property type="project" value="TreeGrafter"/>
</dbReference>
<protein>
    <recommendedName>
        <fullName evidence="3">Checkpoint protein HUS1</fullName>
    </recommendedName>
</protein>